<reference evidence="1" key="1">
    <citation type="submission" date="2020-10" db="EMBL/GenBank/DDBJ databases">
        <authorList>
            <person name="Castelo-Branco R."/>
            <person name="Eusebio N."/>
            <person name="Adriana R."/>
            <person name="Vieira A."/>
            <person name="Brugerolle De Fraissinette N."/>
            <person name="Rezende De Castro R."/>
            <person name="Schneider M.P."/>
            <person name="Vasconcelos V."/>
            <person name="Leao P.N."/>
        </authorList>
    </citation>
    <scope>NUCLEOTIDE SEQUENCE</scope>
    <source>
        <strain evidence="1">LEGE 07157</strain>
    </source>
</reference>
<proteinExistence type="predicted"/>
<dbReference type="RefSeq" id="WP_194032018.1">
    <property type="nucleotide sequence ID" value="NZ_JADEWZ010000068.1"/>
</dbReference>
<dbReference type="AlphaFoldDB" id="A0A8J7E213"/>
<gene>
    <name evidence="1" type="ORF">IQ249_23830</name>
</gene>
<dbReference type="Gene3D" id="3.90.550.20">
    <property type="match status" value="1"/>
</dbReference>
<name>A0A8J7E213_9CYAN</name>
<dbReference type="InterPro" id="IPR008441">
    <property type="entry name" value="AfumC-like_glycosyl_Trfase"/>
</dbReference>
<comment type="caution">
    <text evidence="1">The sequence shown here is derived from an EMBL/GenBank/DDBJ whole genome shotgun (WGS) entry which is preliminary data.</text>
</comment>
<dbReference type="EMBL" id="JADEWZ010000068">
    <property type="protein sequence ID" value="MBE9118923.1"/>
    <property type="molecule type" value="Genomic_DNA"/>
</dbReference>
<dbReference type="InterPro" id="IPR029044">
    <property type="entry name" value="Nucleotide-diphossugar_trans"/>
</dbReference>
<organism evidence="1 2">
    <name type="scientific">Lusitaniella coriacea LEGE 07157</name>
    <dbReference type="NCBI Taxonomy" id="945747"/>
    <lineage>
        <taxon>Bacteria</taxon>
        <taxon>Bacillati</taxon>
        <taxon>Cyanobacteriota</taxon>
        <taxon>Cyanophyceae</taxon>
        <taxon>Spirulinales</taxon>
        <taxon>Lusitaniellaceae</taxon>
        <taxon>Lusitaniella</taxon>
    </lineage>
</organism>
<sequence length="248" mass="28336">MSHVFTYWEGTPYAFTRVCLNSITSIFGSNHIHLTPDSIEDYIGLNLSVKKCKHLSFKSDYIRTMLLERYGGWWFDCDVLLFKNPQCLIKKNKPHIWNLIYRVSGEWVPLINNGILYSPSGSDWITSIAEDFRKVDTEALVLSYENEDIGQNIYEKHSVGNPNVVVGCEYDFNSSFNIDADYKPFWDGRIRLDSANYGIHIGASLSRWAAADGDLQASDILSITSLDELTSRFSKSLVSQYLNMKSQQ</sequence>
<dbReference type="GO" id="GO:0016757">
    <property type="term" value="F:glycosyltransferase activity"/>
    <property type="evidence" value="ECO:0007669"/>
    <property type="project" value="InterPro"/>
</dbReference>
<accession>A0A8J7E213</accession>
<protein>
    <submittedName>
        <fullName evidence="1">Uncharacterized protein</fullName>
    </submittedName>
</protein>
<keyword evidence="2" id="KW-1185">Reference proteome</keyword>
<dbReference type="Pfam" id="PF05704">
    <property type="entry name" value="Caps_synth"/>
    <property type="match status" value="1"/>
</dbReference>
<evidence type="ECO:0000313" key="1">
    <source>
        <dbReference type="EMBL" id="MBE9118923.1"/>
    </source>
</evidence>
<dbReference type="SUPFAM" id="SSF53448">
    <property type="entry name" value="Nucleotide-diphospho-sugar transferases"/>
    <property type="match status" value="1"/>
</dbReference>
<evidence type="ECO:0000313" key="2">
    <source>
        <dbReference type="Proteomes" id="UP000654482"/>
    </source>
</evidence>
<dbReference type="Proteomes" id="UP000654482">
    <property type="component" value="Unassembled WGS sequence"/>
</dbReference>